<name>Q7N4D4_PHOLL</name>
<keyword evidence="2" id="KW-1185">Reference proteome</keyword>
<dbReference type="Gene3D" id="1.10.1200.10">
    <property type="entry name" value="ACP-like"/>
    <property type="match status" value="1"/>
</dbReference>
<dbReference type="KEGG" id="plu:plu2407"/>
<sequence length="57" mass="6623">MKKYEIKSLDDLDSFQIVSLIINLENELDINLLDEDLTFDDFSDMNSIIVLVNKCLI</sequence>
<gene>
    <name evidence="1" type="ordered locus">plu2407</name>
</gene>
<dbReference type="InterPro" id="IPR036736">
    <property type="entry name" value="ACP-like_sf"/>
</dbReference>
<dbReference type="STRING" id="243265.plu2407"/>
<dbReference type="SUPFAM" id="SSF47336">
    <property type="entry name" value="ACP-like"/>
    <property type="match status" value="1"/>
</dbReference>
<proteinExistence type="predicted"/>
<protein>
    <submittedName>
        <fullName evidence="1">Photorhabdus luminescens subsp. laumondii TTO1 complete genome segment 9/17</fullName>
    </submittedName>
</protein>
<dbReference type="HOGENOM" id="CLU_2992727_0_0_6"/>
<evidence type="ECO:0000313" key="1">
    <source>
        <dbReference type="EMBL" id="CAE14764.1"/>
    </source>
</evidence>
<reference evidence="2" key="1">
    <citation type="journal article" date="2003" name="Nat. Biotechnol.">
        <title>The genome sequence of the entomopathogenic bacterium Photorhabdus luminescens.</title>
        <authorList>
            <person name="Duchaud E."/>
            <person name="Rusniok C."/>
            <person name="Frangeul L."/>
            <person name="Buchrieser C."/>
            <person name="Givaudan A."/>
            <person name="Taourit S."/>
            <person name="Bocs S."/>
            <person name="Boursaux-Eude C."/>
            <person name="Chandler M."/>
            <person name="Charles J.-F."/>
            <person name="Dassa E."/>
            <person name="Derose R."/>
            <person name="Derzelle S."/>
            <person name="Freyssinet G."/>
            <person name="Gaudriault S."/>
            <person name="Medigue C."/>
            <person name="Lanois A."/>
            <person name="Powell K."/>
            <person name="Siguier P."/>
            <person name="Vincent R."/>
            <person name="Wingate V."/>
            <person name="Zouine M."/>
            <person name="Glaser P."/>
            <person name="Boemare N."/>
            <person name="Danchin A."/>
            <person name="Kunst F."/>
        </authorList>
    </citation>
    <scope>NUCLEOTIDE SEQUENCE [LARGE SCALE GENOMIC DNA]</scope>
    <source>
        <strain evidence="2">DSM 15139 / CIP 105565 / TT01</strain>
    </source>
</reference>
<accession>Q7N4D4</accession>
<dbReference type="EMBL" id="BX571867">
    <property type="protein sequence ID" value="CAE14764.1"/>
    <property type="molecule type" value="Genomic_DNA"/>
</dbReference>
<organism evidence="1 2">
    <name type="scientific">Photorhabdus laumondii subsp. laumondii (strain DSM 15139 / CIP 105565 / TT01)</name>
    <name type="common">Photorhabdus luminescens subsp. laumondii</name>
    <dbReference type="NCBI Taxonomy" id="243265"/>
    <lineage>
        <taxon>Bacteria</taxon>
        <taxon>Pseudomonadati</taxon>
        <taxon>Pseudomonadota</taxon>
        <taxon>Gammaproteobacteria</taxon>
        <taxon>Enterobacterales</taxon>
        <taxon>Morganellaceae</taxon>
        <taxon>Photorhabdus</taxon>
    </lineage>
</organism>
<dbReference type="Proteomes" id="UP000002514">
    <property type="component" value="Chromosome"/>
</dbReference>
<dbReference type="AlphaFoldDB" id="Q7N4D4"/>
<evidence type="ECO:0000313" key="2">
    <source>
        <dbReference type="Proteomes" id="UP000002514"/>
    </source>
</evidence>